<dbReference type="Proteomes" id="UP000030655">
    <property type="component" value="Unassembled WGS sequence"/>
</dbReference>
<reference evidence="2" key="1">
    <citation type="submission" date="2013-02" db="EMBL/GenBank/DDBJ databases">
        <authorList>
            <consortium name="The Broad Institute Genome Sequencing Platform"/>
            <person name="Cuomo C."/>
            <person name="Becnel J."/>
            <person name="Sanscrainte N."/>
            <person name="Walker B."/>
            <person name="Young S.K."/>
            <person name="Zeng Q."/>
            <person name="Gargeya S."/>
            <person name="Fitzgerald M."/>
            <person name="Haas B."/>
            <person name="Abouelleil A."/>
            <person name="Alvarado L."/>
            <person name="Arachchi H.M."/>
            <person name="Berlin A.M."/>
            <person name="Chapman S.B."/>
            <person name="Dewar J."/>
            <person name="Goldberg J."/>
            <person name="Griggs A."/>
            <person name="Gujja S."/>
            <person name="Hansen M."/>
            <person name="Howarth C."/>
            <person name="Imamovic A."/>
            <person name="Larimer J."/>
            <person name="McCowan C."/>
            <person name="Murphy C."/>
            <person name="Neiman D."/>
            <person name="Pearson M."/>
            <person name="Priest M."/>
            <person name="Roberts A."/>
            <person name="Saif S."/>
            <person name="Shea T."/>
            <person name="Sisk P."/>
            <person name="Sykes S."/>
            <person name="Wortman J."/>
            <person name="Nusbaum C."/>
            <person name="Birren B."/>
        </authorList>
    </citation>
    <scope>NUCLEOTIDE SEQUENCE [LARGE SCALE GENOMIC DNA]</scope>
    <source>
        <strain evidence="2">PRA339</strain>
    </source>
</reference>
<evidence type="ECO:0000313" key="1">
    <source>
        <dbReference type="EMBL" id="KCZ81132.1"/>
    </source>
</evidence>
<keyword evidence="2" id="KW-1185">Reference proteome</keyword>
<name>A0A059F216_9MICR</name>
<dbReference type="STRING" id="1288291.A0A059F216"/>
<dbReference type="EMBL" id="KK365149">
    <property type="protein sequence ID" value="KCZ81132.1"/>
    <property type="molecule type" value="Genomic_DNA"/>
</dbReference>
<evidence type="ECO:0000313" key="2">
    <source>
        <dbReference type="Proteomes" id="UP000030655"/>
    </source>
</evidence>
<reference evidence="1 2" key="2">
    <citation type="submission" date="2014-03" db="EMBL/GenBank/DDBJ databases">
        <title>The Genome Sequence of Anncaliia algerae insect isolate PRA339.</title>
        <authorList>
            <consortium name="The Broad Institute Genome Sequencing Platform"/>
            <consortium name="The Broad Institute Genome Sequencing Center for Infectious Disease"/>
            <person name="Cuomo C."/>
            <person name="Becnel J."/>
            <person name="Sanscrainte N."/>
            <person name="Walker B."/>
            <person name="Young S.K."/>
            <person name="Zeng Q."/>
            <person name="Gargeya S."/>
            <person name="Fitzgerald M."/>
            <person name="Haas B."/>
            <person name="Abouelleil A."/>
            <person name="Alvarado L."/>
            <person name="Arachchi H.M."/>
            <person name="Berlin A.M."/>
            <person name="Chapman S.B."/>
            <person name="Dewar J."/>
            <person name="Goldberg J."/>
            <person name="Griggs A."/>
            <person name="Gujja S."/>
            <person name="Hansen M."/>
            <person name="Howarth C."/>
            <person name="Imamovic A."/>
            <person name="Larimer J."/>
            <person name="McCowan C."/>
            <person name="Murphy C."/>
            <person name="Neiman D."/>
            <person name="Pearson M."/>
            <person name="Priest M."/>
            <person name="Roberts A."/>
            <person name="Saif S."/>
            <person name="Shea T."/>
            <person name="Sisk P."/>
            <person name="Sykes S."/>
            <person name="Wortman J."/>
            <person name="Nusbaum C."/>
            <person name="Birren B."/>
        </authorList>
    </citation>
    <scope>NUCLEOTIDE SEQUENCE [LARGE SCALE GENOMIC DNA]</scope>
    <source>
        <strain evidence="1 2">PRA339</strain>
    </source>
</reference>
<sequence>MAIINEEAIKVMENEFYKIINNINYSCHKCNSKCVWANKKQFTLKCSWKSCRTKVSAIKNSFFKSSKLNVSKSLKIIYLWSLGVPLKSISEIFKMATSSLSRFFKKLNKILELNYYKSLPKLGGDDIIVEIDESKFGKRKYNRGHHVEGVWNS</sequence>
<evidence type="ECO:0008006" key="3">
    <source>
        <dbReference type="Google" id="ProtNLM"/>
    </source>
</evidence>
<protein>
    <recommendedName>
        <fullName evidence="3">ISXO2-like transposase domain-containing protein</fullName>
    </recommendedName>
</protein>
<organism evidence="1 2">
    <name type="scientific">Anncaliia algerae PRA339</name>
    <dbReference type="NCBI Taxonomy" id="1288291"/>
    <lineage>
        <taxon>Eukaryota</taxon>
        <taxon>Fungi</taxon>
        <taxon>Fungi incertae sedis</taxon>
        <taxon>Microsporidia</taxon>
        <taxon>Tubulinosematoidea</taxon>
        <taxon>Tubulinosematidae</taxon>
        <taxon>Anncaliia</taxon>
    </lineage>
</organism>
<proteinExistence type="predicted"/>
<dbReference type="AlphaFoldDB" id="A0A059F216"/>
<accession>A0A059F216</accession>
<dbReference type="VEuPathDB" id="MicrosporidiaDB:H312_01424"/>
<gene>
    <name evidence="1" type="ORF">H312_01424</name>
</gene>
<dbReference type="OrthoDB" id="2192877at2759"/>
<dbReference type="HOGENOM" id="CLU_044348_2_0_1"/>